<evidence type="ECO:0000259" key="10">
    <source>
        <dbReference type="PROSITE" id="PS51464"/>
    </source>
</evidence>
<comment type="caution">
    <text evidence="11">The sequence shown here is derived from an EMBL/GenBank/DDBJ whole genome shotgun (WGS) entry which is preliminary data.</text>
</comment>
<dbReference type="PANTHER" id="PTHR30390">
    <property type="entry name" value="SEDOHEPTULOSE 7-PHOSPHATE ISOMERASE / DNAA INITIATOR-ASSOCIATING FACTOR FOR REPLICATION INITIATION"/>
    <property type="match status" value="1"/>
</dbReference>
<feature type="binding site" evidence="9">
    <location>
        <position position="61"/>
    </location>
    <ligand>
        <name>substrate</name>
    </ligand>
</feature>
<protein>
    <recommendedName>
        <fullName evidence="9">Phosphoheptose isomerase</fullName>
        <ecNumber evidence="9">5.3.1.28</ecNumber>
    </recommendedName>
    <alternativeName>
        <fullName evidence="9">Sedoheptulose 7-phosphate isomerase</fullName>
    </alternativeName>
</protein>
<dbReference type="Proteomes" id="UP000748308">
    <property type="component" value="Unassembled WGS sequence"/>
</dbReference>
<dbReference type="InterPro" id="IPR004515">
    <property type="entry name" value="Phosphoheptose_Isoase"/>
</dbReference>
<keyword evidence="6 9" id="KW-0862">Zinc</keyword>
<evidence type="ECO:0000256" key="7">
    <source>
        <dbReference type="ARBA" id="ARBA00023235"/>
    </source>
</evidence>
<dbReference type="InterPro" id="IPR001347">
    <property type="entry name" value="SIS_dom"/>
</dbReference>
<dbReference type="EC" id="5.3.1.28" evidence="9"/>
<dbReference type="Pfam" id="PF13580">
    <property type="entry name" value="SIS_2"/>
    <property type="match status" value="1"/>
</dbReference>
<dbReference type="HAMAP" id="MF_00067">
    <property type="entry name" value="GmhA"/>
    <property type="match status" value="1"/>
</dbReference>
<evidence type="ECO:0000256" key="3">
    <source>
        <dbReference type="ARBA" id="ARBA00009894"/>
    </source>
</evidence>
<dbReference type="GO" id="GO:0005975">
    <property type="term" value="P:carbohydrate metabolic process"/>
    <property type="evidence" value="ECO:0007669"/>
    <property type="project" value="UniProtKB-UniRule"/>
</dbReference>
<feature type="binding site" evidence="9">
    <location>
        <position position="57"/>
    </location>
    <ligand>
        <name>Zn(2+)</name>
        <dbReference type="ChEBI" id="CHEBI:29105"/>
    </ligand>
</feature>
<evidence type="ECO:0000256" key="2">
    <source>
        <dbReference type="ARBA" id="ARBA00004496"/>
    </source>
</evidence>
<sequence length="189" mass="20382">MREQITQGIRESIRVKERLLEELPLLEQMARILFDCIRGGGKAIFFGNGGSAADAQHLAAELAGRFYLDRPSLPALSLAANTSTLTAVGNDYGFDHIFARQLPGVGSRGDVAVAISTSGNSANVIAAARLARRMGMITFGWTGRGGGELGPLVDYHLRIDSEDSPRIQEAHILAGHLLCEIVERRLFAP</sequence>
<dbReference type="GO" id="GO:0008968">
    <property type="term" value="F:D-sedoheptulose 7-phosphate isomerase activity"/>
    <property type="evidence" value="ECO:0007669"/>
    <property type="project" value="UniProtKB-UniRule"/>
</dbReference>
<feature type="binding site" evidence="9">
    <location>
        <position position="176"/>
    </location>
    <ligand>
        <name>Zn(2+)</name>
        <dbReference type="ChEBI" id="CHEBI:29105"/>
    </ligand>
</feature>
<feature type="binding site" evidence="9">
    <location>
        <begin position="48"/>
        <end position="50"/>
    </location>
    <ligand>
        <name>substrate</name>
    </ligand>
</feature>
<comment type="similarity">
    <text evidence="3 9">Belongs to the SIS family. GmhA subfamily.</text>
</comment>
<proteinExistence type="inferred from homology"/>
<gene>
    <name evidence="9" type="primary">gmhA</name>
    <name evidence="11" type="ORF">FJY75_12695</name>
</gene>
<dbReference type="Gene3D" id="3.40.50.10490">
    <property type="entry name" value="Glucose-6-phosphate isomerase like protein, domain 1"/>
    <property type="match status" value="1"/>
</dbReference>
<feature type="binding site" evidence="9">
    <location>
        <position position="168"/>
    </location>
    <ligand>
        <name>Zn(2+)</name>
        <dbReference type="ChEBI" id="CHEBI:29105"/>
    </ligand>
</feature>
<comment type="pathway">
    <text evidence="9">Carbohydrate biosynthesis; D-glycero-D-manno-heptose 7-phosphate biosynthesis; D-glycero-alpha-D-manno-heptose 7-phosphate and D-glycero-beta-D-manno-heptose 7-phosphate from sedoheptulose 7-phosphate: step 1/1.</text>
</comment>
<evidence type="ECO:0000256" key="6">
    <source>
        <dbReference type="ARBA" id="ARBA00022833"/>
    </source>
</evidence>
<dbReference type="AlphaFoldDB" id="A0A937XE03"/>
<dbReference type="GO" id="GO:0008270">
    <property type="term" value="F:zinc ion binding"/>
    <property type="evidence" value="ECO:0007669"/>
    <property type="project" value="UniProtKB-UniRule"/>
</dbReference>
<feature type="binding site" evidence="9">
    <location>
        <position position="168"/>
    </location>
    <ligand>
        <name>substrate</name>
    </ligand>
</feature>
<dbReference type="CDD" id="cd05006">
    <property type="entry name" value="SIS_GmhA"/>
    <property type="match status" value="1"/>
</dbReference>
<keyword evidence="4 9" id="KW-0963">Cytoplasm</keyword>
<comment type="function">
    <text evidence="9">Catalyzes the isomerization of sedoheptulose 7-phosphate in D-glycero-D-manno-heptose 7-phosphate.</text>
</comment>
<dbReference type="InterPro" id="IPR050099">
    <property type="entry name" value="SIS_GmhA/DiaA_subfam"/>
</dbReference>
<dbReference type="PROSITE" id="PS51464">
    <property type="entry name" value="SIS"/>
    <property type="match status" value="1"/>
</dbReference>
<feature type="binding site" evidence="9">
    <location>
        <position position="121"/>
    </location>
    <ligand>
        <name>substrate</name>
    </ligand>
</feature>
<dbReference type="GO" id="GO:1901135">
    <property type="term" value="P:carbohydrate derivative metabolic process"/>
    <property type="evidence" value="ECO:0007669"/>
    <property type="project" value="InterPro"/>
</dbReference>
<name>A0A937XE03_UNCEI</name>
<dbReference type="InterPro" id="IPR046348">
    <property type="entry name" value="SIS_dom_sf"/>
</dbReference>
<evidence type="ECO:0000313" key="12">
    <source>
        <dbReference type="Proteomes" id="UP000748308"/>
    </source>
</evidence>
<evidence type="ECO:0000256" key="1">
    <source>
        <dbReference type="ARBA" id="ARBA00000348"/>
    </source>
</evidence>
<comment type="subcellular location">
    <subcellularLocation>
        <location evidence="2 9">Cytoplasm</location>
    </subcellularLocation>
</comment>
<comment type="miscellaneous">
    <text evidence="9">The reaction produces a racemic mixture of D-glycero-alpha-D-manno-heptose 7-phosphate and D-glycero-beta-D-manno-heptose 7-phosphate.</text>
</comment>
<evidence type="ECO:0000256" key="4">
    <source>
        <dbReference type="ARBA" id="ARBA00022490"/>
    </source>
</evidence>
<keyword evidence="7 9" id="KW-0413">Isomerase</keyword>
<dbReference type="InterPro" id="IPR035461">
    <property type="entry name" value="GmhA/DiaA"/>
</dbReference>
<feature type="binding site" evidence="9">
    <location>
        <begin position="90"/>
        <end position="91"/>
    </location>
    <ligand>
        <name>substrate</name>
    </ligand>
</feature>
<dbReference type="GO" id="GO:0005737">
    <property type="term" value="C:cytoplasm"/>
    <property type="evidence" value="ECO:0007669"/>
    <property type="project" value="UniProtKB-SubCell"/>
</dbReference>
<feature type="domain" description="SIS" evidence="10">
    <location>
        <begin position="33"/>
        <end position="189"/>
    </location>
</feature>
<reference evidence="11" key="1">
    <citation type="submission" date="2019-03" db="EMBL/GenBank/DDBJ databases">
        <title>Lake Tanganyika Metagenome-Assembled Genomes (MAGs).</title>
        <authorList>
            <person name="Tran P."/>
        </authorList>
    </citation>
    <scope>NUCLEOTIDE SEQUENCE</scope>
    <source>
        <strain evidence="11">M_DeepCast_400m_m2_100</strain>
    </source>
</reference>
<evidence type="ECO:0000256" key="5">
    <source>
        <dbReference type="ARBA" id="ARBA00022723"/>
    </source>
</evidence>
<organism evidence="11 12">
    <name type="scientific">Eiseniibacteriota bacterium</name>
    <dbReference type="NCBI Taxonomy" id="2212470"/>
    <lineage>
        <taxon>Bacteria</taxon>
        <taxon>Candidatus Eiseniibacteriota</taxon>
    </lineage>
</organism>
<accession>A0A937XE03</accession>
<keyword evidence="8 9" id="KW-0119">Carbohydrate metabolism</keyword>
<evidence type="ECO:0000313" key="11">
    <source>
        <dbReference type="EMBL" id="MBM3318701.1"/>
    </source>
</evidence>
<feature type="binding site" evidence="9">
    <location>
        <position position="61"/>
    </location>
    <ligand>
        <name>Zn(2+)</name>
        <dbReference type="ChEBI" id="CHEBI:29105"/>
    </ligand>
</feature>
<evidence type="ECO:0000256" key="8">
    <source>
        <dbReference type="ARBA" id="ARBA00023277"/>
    </source>
</evidence>
<keyword evidence="5 9" id="KW-0479">Metal-binding</keyword>
<dbReference type="EMBL" id="VGIY01000451">
    <property type="protein sequence ID" value="MBM3318701.1"/>
    <property type="molecule type" value="Genomic_DNA"/>
</dbReference>
<dbReference type="SUPFAM" id="SSF53697">
    <property type="entry name" value="SIS domain"/>
    <property type="match status" value="1"/>
</dbReference>
<evidence type="ECO:0000256" key="9">
    <source>
        <dbReference type="HAMAP-Rule" id="MF_00067"/>
    </source>
</evidence>
<feature type="binding site" evidence="9">
    <location>
        <begin position="116"/>
        <end position="118"/>
    </location>
    <ligand>
        <name>substrate</name>
    </ligand>
</feature>
<dbReference type="GO" id="GO:0097367">
    <property type="term" value="F:carbohydrate derivative binding"/>
    <property type="evidence" value="ECO:0007669"/>
    <property type="project" value="InterPro"/>
</dbReference>
<comment type="cofactor">
    <cofactor evidence="9">
        <name>Zn(2+)</name>
        <dbReference type="ChEBI" id="CHEBI:29105"/>
    </cofactor>
    <text evidence="9">Binds 1 zinc ion per subunit.</text>
</comment>
<comment type="catalytic activity">
    <reaction evidence="1 9">
        <text>2 D-sedoheptulose 7-phosphate = D-glycero-alpha-D-manno-heptose 7-phosphate + D-glycero-beta-D-manno-heptose 7-phosphate</text>
        <dbReference type="Rhea" id="RHEA:27489"/>
        <dbReference type="ChEBI" id="CHEBI:57483"/>
        <dbReference type="ChEBI" id="CHEBI:60203"/>
        <dbReference type="ChEBI" id="CHEBI:60204"/>
        <dbReference type="EC" id="5.3.1.28"/>
    </reaction>
</comment>